<evidence type="ECO:0000256" key="2">
    <source>
        <dbReference type="ARBA" id="ARBA00010214"/>
    </source>
</evidence>
<evidence type="ECO:0000256" key="3">
    <source>
        <dbReference type="ARBA" id="ARBA00012393"/>
    </source>
</evidence>
<dbReference type="SUPFAM" id="SSF52374">
    <property type="entry name" value="Nucleotidylyl transferase"/>
    <property type="match status" value="1"/>
</dbReference>
<evidence type="ECO:0000256" key="1">
    <source>
        <dbReference type="ARBA" id="ARBA00004726"/>
    </source>
</evidence>
<comment type="similarity">
    <text evidence="2">Belongs to the RibF family.</text>
</comment>
<keyword evidence="8" id="KW-0547">Nucleotide-binding</keyword>
<dbReference type="GO" id="GO:0009398">
    <property type="term" value="P:FMN biosynthetic process"/>
    <property type="evidence" value="ECO:0007669"/>
    <property type="project" value="TreeGrafter"/>
</dbReference>
<comment type="pathway">
    <text evidence="1">Cofactor biosynthesis; FAD biosynthesis; FAD from FMN: step 1/1.</text>
</comment>
<evidence type="ECO:0000313" key="13">
    <source>
        <dbReference type="EMBL" id="GIF83684.1"/>
    </source>
</evidence>
<comment type="catalytic activity">
    <reaction evidence="11">
        <text>FMN + ATP + H(+) = FAD + diphosphate</text>
        <dbReference type="Rhea" id="RHEA:17237"/>
        <dbReference type="ChEBI" id="CHEBI:15378"/>
        <dbReference type="ChEBI" id="CHEBI:30616"/>
        <dbReference type="ChEBI" id="CHEBI:33019"/>
        <dbReference type="ChEBI" id="CHEBI:57692"/>
        <dbReference type="ChEBI" id="CHEBI:58210"/>
        <dbReference type="EC" id="2.7.7.2"/>
    </reaction>
</comment>
<evidence type="ECO:0000256" key="5">
    <source>
        <dbReference type="ARBA" id="ARBA00022643"/>
    </source>
</evidence>
<dbReference type="PANTHER" id="PTHR22749">
    <property type="entry name" value="RIBOFLAVIN KINASE/FMN ADENYLYLTRANSFERASE"/>
    <property type="match status" value="1"/>
</dbReference>
<dbReference type="InterPro" id="IPR015864">
    <property type="entry name" value="FAD_synthase"/>
</dbReference>
<sequence length="293" mass="30222">MEHWQSAARPPEGWTGCVVTIGSFDGVHRGHQAVLRLAVARGRSLGLPVVVYTFDRHPRAVVRADQAPAQLTTPAERARLIAGLGVDYLVTQPFTERFAALAPGDFVQSVLVDGLNASLVVEGADFRFGRFAAGGVDDLAAMGIIHGFSVEVLELQAAGGYAGAAYSSTLARGLIAAGDLTGAREVLGRPHRVTGVAGRAGHPSAGRGRFTVRVAPYAALPTPGTYRGTLHLDDVALPARILVRPDAGEPGEVQVEVSDEGAGLAAAGEVALDLLARIAAPAAGSLRPAGILP</sequence>
<dbReference type="GO" id="GO:0009231">
    <property type="term" value="P:riboflavin biosynthetic process"/>
    <property type="evidence" value="ECO:0007669"/>
    <property type="project" value="InterPro"/>
</dbReference>
<evidence type="ECO:0000256" key="6">
    <source>
        <dbReference type="ARBA" id="ARBA00022679"/>
    </source>
</evidence>
<evidence type="ECO:0000256" key="10">
    <source>
        <dbReference type="ARBA" id="ARBA00022840"/>
    </source>
</evidence>
<keyword evidence="10" id="KW-0067">ATP-binding</keyword>
<dbReference type="GO" id="GO:0003919">
    <property type="term" value="F:FMN adenylyltransferase activity"/>
    <property type="evidence" value="ECO:0007669"/>
    <property type="project" value="UniProtKB-EC"/>
</dbReference>
<keyword evidence="4" id="KW-0285">Flavoprotein</keyword>
<dbReference type="GO" id="GO:0006747">
    <property type="term" value="P:FAD biosynthetic process"/>
    <property type="evidence" value="ECO:0007669"/>
    <property type="project" value="UniProtKB-UniPathway"/>
</dbReference>
<dbReference type="GO" id="GO:0008531">
    <property type="term" value="F:riboflavin kinase activity"/>
    <property type="evidence" value="ECO:0007669"/>
    <property type="project" value="TreeGrafter"/>
</dbReference>
<accession>A0A8J3JJG6</accession>
<dbReference type="EMBL" id="BONF01000030">
    <property type="protein sequence ID" value="GIF83684.1"/>
    <property type="molecule type" value="Genomic_DNA"/>
</dbReference>
<evidence type="ECO:0000256" key="7">
    <source>
        <dbReference type="ARBA" id="ARBA00022695"/>
    </source>
</evidence>
<dbReference type="Pfam" id="PF06574">
    <property type="entry name" value="FAD_syn"/>
    <property type="match status" value="1"/>
</dbReference>
<keyword evidence="7" id="KW-0548">Nucleotidyltransferase</keyword>
<dbReference type="AlphaFoldDB" id="A0A8J3JJG6"/>
<keyword evidence="5" id="KW-0288">FMN</keyword>
<name>A0A8J3JJG6_9ACTN</name>
<dbReference type="InterPro" id="IPR014729">
    <property type="entry name" value="Rossmann-like_a/b/a_fold"/>
</dbReference>
<evidence type="ECO:0000256" key="11">
    <source>
        <dbReference type="ARBA" id="ARBA00049494"/>
    </source>
</evidence>
<dbReference type="FunFam" id="3.40.50.620:FF:000021">
    <property type="entry name" value="Riboflavin biosynthesis protein"/>
    <property type="match status" value="1"/>
</dbReference>
<dbReference type="RefSeq" id="WP_203750847.1">
    <property type="nucleotide sequence ID" value="NZ_BONF01000030.1"/>
</dbReference>
<feature type="domain" description="FAD synthetase" evidence="12">
    <location>
        <begin position="14"/>
        <end position="156"/>
    </location>
</feature>
<evidence type="ECO:0000259" key="12">
    <source>
        <dbReference type="Pfam" id="PF06574"/>
    </source>
</evidence>
<dbReference type="Gene3D" id="3.40.50.620">
    <property type="entry name" value="HUPs"/>
    <property type="match status" value="1"/>
</dbReference>
<evidence type="ECO:0000256" key="9">
    <source>
        <dbReference type="ARBA" id="ARBA00022827"/>
    </source>
</evidence>
<dbReference type="EC" id="2.7.7.2" evidence="3"/>
<dbReference type="PANTHER" id="PTHR22749:SF6">
    <property type="entry name" value="RIBOFLAVIN KINASE"/>
    <property type="match status" value="1"/>
</dbReference>
<evidence type="ECO:0000313" key="14">
    <source>
        <dbReference type="Proteomes" id="UP000601223"/>
    </source>
</evidence>
<protein>
    <recommendedName>
        <fullName evidence="3">FAD synthase</fullName>
        <ecNumber evidence="3">2.7.7.2</ecNumber>
    </recommendedName>
</protein>
<dbReference type="GO" id="GO:0005524">
    <property type="term" value="F:ATP binding"/>
    <property type="evidence" value="ECO:0007669"/>
    <property type="project" value="UniProtKB-KW"/>
</dbReference>
<dbReference type="InterPro" id="IPR023468">
    <property type="entry name" value="Riboflavin_kinase"/>
</dbReference>
<evidence type="ECO:0000256" key="8">
    <source>
        <dbReference type="ARBA" id="ARBA00022741"/>
    </source>
</evidence>
<proteinExistence type="inferred from homology"/>
<comment type="caution">
    <text evidence="13">The sequence shown here is derived from an EMBL/GenBank/DDBJ whole genome shotgun (WGS) entry which is preliminary data.</text>
</comment>
<evidence type="ECO:0000256" key="4">
    <source>
        <dbReference type="ARBA" id="ARBA00022630"/>
    </source>
</evidence>
<gene>
    <name evidence="13" type="ORF">Cba03nite_50330</name>
</gene>
<dbReference type="CDD" id="cd02064">
    <property type="entry name" value="FAD_synthetase_N"/>
    <property type="match status" value="1"/>
</dbReference>
<keyword evidence="6" id="KW-0808">Transferase</keyword>
<keyword evidence="9" id="KW-0274">FAD</keyword>
<keyword evidence="14" id="KW-1185">Reference proteome</keyword>
<dbReference type="UniPathway" id="UPA00277">
    <property type="reaction ID" value="UER00407"/>
</dbReference>
<dbReference type="Proteomes" id="UP000601223">
    <property type="component" value="Unassembled WGS sequence"/>
</dbReference>
<reference evidence="13 14" key="1">
    <citation type="submission" date="2021-01" db="EMBL/GenBank/DDBJ databases">
        <title>Whole genome shotgun sequence of Catellatospora bangladeshensis NBRC 107357.</title>
        <authorList>
            <person name="Komaki H."/>
            <person name="Tamura T."/>
        </authorList>
    </citation>
    <scope>NUCLEOTIDE SEQUENCE [LARGE SCALE GENOMIC DNA]</scope>
    <source>
        <strain evidence="13 14">NBRC 107357</strain>
    </source>
</reference>
<organism evidence="13 14">
    <name type="scientific">Catellatospora bangladeshensis</name>
    <dbReference type="NCBI Taxonomy" id="310355"/>
    <lineage>
        <taxon>Bacteria</taxon>
        <taxon>Bacillati</taxon>
        <taxon>Actinomycetota</taxon>
        <taxon>Actinomycetes</taxon>
        <taxon>Micromonosporales</taxon>
        <taxon>Micromonosporaceae</taxon>
        <taxon>Catellatospora</taxon>
    </lineage>
</organism>